<evidence type="ECO:0000256" key="1">
    <source>
        <dbReference type="SAM" id="SignalP"/>
    </source>
</evidence>
<reference evidence="3" key="1">
    <citation type="journal article" date="2019" name="Int. J. Syst. Evol. Microbiol.">
        <title>The Global Catalogue of Microorganisms (GCM) 10K type strain sequencing project: providing services to taxonomists for standard genome sequencing and annotation.</title>
        <authorList>
            <consortium name="The Broad Institute Genomics Platform"/>
            <consortium name="The Broad Institute Genome Sequencing Center for Infectious Disease"/>
            <person name="Wu L."/>
            <person name="Ma J."/>
        </authorList>
    </citation>
    <scope>NUCLEOTIDE SEQUENCE [LARGE SCALE GENOMIC DNA]</scope>
    <source>
        <strain evidence="3">JCM 13008</strain>
    </source>
</reference>
<dbReference type="Proteomes" id="UP001501581">
    <property type="component" value="Unassembled WGS sequence"/>
</dbReference>
<evidence type="ECO:0000313" key="3">
    <source>
        <dbReference type="Proteomes" id="UP001501581"/>
    </source>
</evidence>
<feature type="signal peptide" evidence="1">
    <location>
        <begin position="1"/>
        <end position="18"/>
    </location>
</feature>
<proteinExistence type="predicted"/>
<evidence type="ECO:0000313" key="2">
    <source>
        <dbReference type="EMBL" id="GAA1101785.1"/>
    </source>
</evidence>
<protein>
    <recommendedName>
        <fullName evidence="4">Lipoprotein</fullName>
    </recommendedName>
</protein>
<comment type="caution">
    <text evidence="2">The sequence shown here is derived from an EMBL/GenBank/DDBJ whole genome shotgun (WGS) entry which is preliminary data.</text>
</comment>
<gene>
    <name evidence="2" type="ORF">GCM10009668_20180</name>
</gene>
<dbReference type="EMBL" id="BAAALG010000008">
    <property type="protein sequence ID" value="GAA1101785.1"/>
    <property type="molecule type" value="Genomic_DNA"/>
</dbReference>
<sequence length="297" mass="32961">MASCFLPAVLSVLLSACAGDASDGDRSYRTPELESVPVVESSLTVPFQQYELSFAERQRMQVGHARLLERCMSERGFSVAVAGDFVLGHQRDGVMDPAMWGGPFGTMPLEHARRYGYKPEKDGPFVKGPGFYLSNPGHLFLETGKITEDQLAPAERAYYGADGDSGCVDRVEEQIGVSLVDFIDLRSDVSQLAREHPRVESAMRAWVECMAQSGYRYSQVWEASQRYGTAPVSQVQVETAVADVRCTRQSHWADYFYAAVADYQRQAIERTPDLLEGALESEKARLLAIEAELARAR</sequence>
<evidence type="ECO:0008006" key="4">
    <source>
        <dbReference type="Google" id="ProtNLM"/>
    </source>
</evidence>
<keyword evidence="1" id="KW-0732">Signal</keyword>
<organism evidence="2 3">
    <name type="scientific">Nocardioides dubius</name>
    <dbReference type="NCBI Taxonomy" id="317019"/>
    <lineage>
        <taxon>Bacteria</taxon>
        <taxon>Bacillati</taxon>
        <taxon>Actinomycetota</taxon>
        <taxon>Actinomycetes</taxon>
        <taxon>Propionibacteriales</taxon>
        <taxon>Nocardioidaceae</taxon>
        <taxon>Nocardioides</taxon>
    </lineage>
</organism>
<name>A0ABP4EBI6_9ACTN</name>
<accession>A0ABP4EBI6</accession>
<feature type="chain" id="PRO_5047203003" description="Lipoprotein" evidence="1">
    <location>
        <begin position="19"/>
        <end position="297"/>
    </location>
</feature>
<keyword evidence="3" id="KW-1185">Reference proteome</keyword>